<dbReference type="RefSeq" id="XP_060417392.1">
    <property type="nucleotide sequence ID" value="XM_060557050.1"/>
</dbReference>
<dbReference type="Proteomes" id="UP001230504">
    <property type="component" value="Unassembled WGS sequence"/>
</dbReference>
<name>A0AAD8V840_9PEZI</name>
<accession>A0AAD8V840</accession>
<keyword evidence="2" id="KW-1185">Reference proteome</keyword>
<comment type="caution">
    <text evidence="1">The sequence shown here is derived from an EMBL/GenBank/DDBJ whole genome shotgun (WGS) entry which is preliminary data.</text>
</comment>
<organism evidence="1 2">
    <name type="scientific">Colletotrichum navitas</name>
    <dbReference type="NCBI Taxonomy" id="681940"/>
    <lineage>
        <taxon>Eukaryota</taxon>
        <taxon>Fungi</taxon>
        <taxon>Dikarya</taxon>
        <taxon>Ascomycota</taxon>
        <taxon>Pezizomycotina</taxon>
        <taxon>Sordariomycetes</taxon>
        <taxon>Hypocreomycetidae</taxon>
        <taxon>Glomerellales</taxon>
        <taxon>Glomerellaceae</taxon>
        <taxon>Colletotrichum</taxon>
        <taxon>Colletotrichum graminicola species complex</taxon>
    </lineage>
</organism>
<dbReference type="EMBL" id="JAHLJV010000011">
    <property type="protein sequence ID" value="KAK1596539.1"/>
    <property type="molecule type" value="Genomic_DNA"/>
</dbReference>
<reference evidence="1" key="1">
    <citation type="submission" date="2021-06" db="EMBL/GenBank/DDBJ databases">
        <title>Comparative genomics, transcriptomics and evolutionary studies reveal genomic signatures of adaptation to plant cell wall in hemibiotrophic fungi.</title>
        <authorList>
            <consortium name="DOE Joint Genome Institute"/>
            <person name="Baroncelli R."/>
            <person name="Diaz J.F."/>
            <person name="Benocci T."/>
            <person name="Peng M."/>
            <person name="Battaglia E."/>
            <person name="Haridas S."/>
            <person name="Andreopoulos W."/>
            <person name="Labutti K."/>
            <person name="Pangilinan J."/>
            <person name="Floch G.L."/>
            <person name="Makela M.R."/>
            <person name="Henrissat B."/>
            <person name="Grigoriev I.V."/>
            <person name="Crouch J.A."/>
            <person name="De Vries R.P."/>
            <person name="Sukno S.A."/>
            <person name="Thon M.R."/>
        </authorList>
    </citation>
    <scope>NUCLEOTIDE SEQUENCE</scope>
    <source>
        <strain evidence="1">CBS 125086</strain>
    </source>
</reference>
<dbReference type="GeneID" id="85441290"/>
<proteinExistence type="predicted"/>
<evidence type="ECO:0000313" key="1">
    <source>
        <dbReference type="EMBL" id="KAK1596539.1"/>
    </source>
</evidence>
<dbReference type="AlphaFoldDB" id="A0AAD8V840"/>
<gene>
    <name evidence="1" type="ORF">LY79DRAFT_543505</name>
</gene>
<protein>
    <submittedName>
        <fullName evidence="1">Uncharacterized protein</fullName>
    </submittedName>
</protein>
<sequence length="95" mass="10479">MGAVAGCSRYVAVVVIIWPVRCRGMQPQRCVHHQSALFISRSFASLCMHADWRRALIPKLSVPVTAFDCGLPFRQTMPCPSPLLGSTARPVTRRG</sequence>
<evidence type="ECO:0000313" key="2">
    <source>
        <dbReference type="Proteomes" id="UP001230504"/>
    </source>
</evidence>